<dbReference type="AlphaFoldDB" id="A0A179FV33"/>
<dbReference type="Gene3D" id="3.40.50.300">
    <property type="entry name" value="P-loop containing nucleotide triphosphate hydrolases"/>
    <property type="match status" value="1"/>
</dbReference>
<feature type="region of interest" description="Disordered" evidence="4">
    <location>
        <begin position="56"/>
        <end position="75"/>
    </location>
</feature>
<dbReference type="SMART" id="SM00248">
    <property type="entry name" value="ANK"/>
    <property type="match status" value="9"/>
</dbReference>
<dbReference type="PANTHER" id="PTHR24198">
    <property type="entry name" value="ANKYRIN REPEAT AND PROTEIN KINASE DOMAIN-CONTAINING PROTEIN"/>
    <property type="match status" value="1"/>
</dbReference>
<feature type="region of interest" description="Disordered" evidence="4">
    <location>
        <begin position="1"/>
        <end position="38"/>
    </location>
</feature>
<dbReference type="PROSITE" id="PS50837">
    <property type="entry name" value="NACHT"/>
    <property type="match status" value="1"/>
</dbReference>
<dbReference type="KEGG" id="pchm:VFPPC_05088"/>
<dbReference type="Pfam" id="PF24883">
    <property type="entry name" value="NPHP3_N"/>
    <property type="match status" value="1"/>
</dbReference>
<proteinExistence type="predicted"/>
<feature type="repeat" description="ANK" evidence="3">
    <location>
        <begin position="985"/>
        <end position="1017"/>
    </location>
</feature>
<evidence type="ECO:0000256" key="1">
    <source>
        <dbReference type="ARBA" id="ARBA00022737"/>
    </source>
</evidence>
<dbReference type="InterPro" id="IPR036770">
    <property type="entry name" value="Ankyrin_rpt-contain_sf"/>
</dbReference>
<dbReference type="Pfam" id="PF12796">
    <property type="entry name" value="Ank_2"/>
    <property type="match status" value="3"/>
</dbReference>
<evidence type="ECO:0000313" key="7">
    <source>
        <dbReference type="Proteomes" id="UP000078397"/>
    </source>
</evidence>
<dbReference type="STRING" id="1380566.A0A179FV33"/>
<dbReference type="Pfam" id="PF13606">
    <property type="entry name" value="Ank_3"/>
    <property type="match status" value="1"/>
</dbReference>
<organism evidence="6 7">
    <name type="scientific">Pochonia chlamydosporia 170</name>
    <dbReference type="NCBI Taxonomy" id="1380566"/>
    <lineage>
        <taxon>Eukaryota</taxon>
        <taxon>Fungi</taxon>
        <taxon>Dikarya</taxon>
        <taxon>Ascomycota</taxon>
        <taxon>Pezizomycotina</taxon>
        <taxon>Sordariomycetes</taxon>
        <taxon>Hypocreomycetidae</taxon>
        <taxon>Hypocreales</taxon>
        <taxon>Clavicipitaceae</taxon>
        <taxon>Pochonia</taxon>
    </lineage>
</organism>
<accession>A0A179FV33</accession>
<evidence type="ECO:0000256" key="3">
    <source>
        <dbReference type="PROSITE-ProRule" id="PRU00023"/>
    </source>
</evidence>
<dbReference type="Gene3D" id="3.40.50.1820">
    <property type="entry name" value="alpha/beta hydrolase"/>
    <property type="match status" value="1"/>
</dbReference>
<gene>
    <name evidence="6" type="ORF">VFPPC_05088</name>
</gene>
<dbReference type="RefSeq" id="XP_018145783.1">
    <property type="nucleotide sequence ID" value="XM_018284334.1"/>
</dbReference>
<reference evidence="6 7" key="1">
    <citation type="journal article" date="2016" name="PLoS Pathog.">
        <title>Biosynthesis of antibiotic leucinostatins in bio-control fungus Purpureocillium lilacinum and their inhibition on phytophthora revealed by genome mining.</title>
        <authorList>
            <person name="Wang G."/>
            <person name="Liu Z."/>
            <person name="Lin R."/>
            <person name="Li E."/>
            <person name="Mao Z."/>
            <person name="Ling J."/>
            <person name="Yang Y."/>
            <person name="Yin W.B."/>
            <person name="Xie B."/>
        </authorList>
    </citation>
    <scope>NUCLEOTIDE SEQUENCE [LARGE SCALE GENOMIC DNA]</scope>
    <source>
        <strain evidence="6">170</strain>
    </source>
</reference>
<keyword evidence="7" id="KW-1185">Reference proteome</keyword>
<dbReference type="EMBL" id="LSBJ02000003">
    <property type="protein sequence ID" value="OAQ68933.1"/>
    <property type="molecule type" value="Genomic_DNA"/>
</dbReference>
<dbReference type="Gene3D" id="1.25.40.20">
    <property type="entry name" value="Ankyrin repeat-containing domain"/>
    <property type="match status" value="1"/>
</dbReference>
<evidence type="ECO:0000313" key="6">
    <source>
        <dbReference type="EMBL" id="OAQ68933.1"/>
    </source>
</evidence>
<dbReference type="SUPFAM" id="SSF53474">
    <property type="entry name" value="alpha/beta-Hydrolases"/>
    <property type="match status" value="1"/>
</dbReference>
<dbReference type="PANTHER" id="PTHR24198:SF165">
    <property type="entry name" value="ANKYRIN REPEAT-CONTAINING PROTEIN-RELATED"/>
    <property type="match status" value="1"/>
</dbReference>
<dbReference type="InterPro" id="IPR002110">
    <property type="entry name" value="Ankyrin_rpt"/>
</dbReference>
<feature type="compositionally biased region" description="Basic residues" evidence="4">
    <location>
        <begin position="1"/>
        <end position="11"/>
    </location>
</feature>
<sequence>MLRRFKAKIKRTASPSNSPLPSTSEDADEFPSLTLQTPHEDIPVKETLGLLRLFPHNNDCESENENESQPDMPAPQSYPVDIIAVHGLGGNAYKTWTHNPDKTLWLRDLLPKSLPGCRVYTYGYPSSVFSESTARVNEFARVLLVKIRDLRERGDSNTALVLAHQEEKYYGEVLSCVAGVAFLGTPHKGSRLASYGTILATITNAFTTTTTAGLSSKATRADLLDHLSHHSDELYDLVMAARNRLHNLQVVSFHELNPMPPPLSSIVVDRTSATLGIPNEEVIPMYETHRSICKYPGETESYKMVAHALRRIATKALAGGQTLQRTSTNSSSRTLSEIERTCLRLLRPDGDLDEDDQEPRLAKPIPGTCQWIYTHKSFTYWLENGNNALLWLTGDPGCGKTTLAVSLTQYLEECRGRQIAHNVAVYFCSSKHNKQTDAKTVLMGLIYQILSRHRSLISHVRRVFDIQGQSMVNSSSSLWSIFTSLTKDPKTKPLYVILDALDECESTSCRWLLDSISALLAESSETQVKFFVTSRPFLRSHYVGAIGTTEPHVSIDEAQSGYIRDLDTFIQQRIAEISLKRQYPSEVKTYLLEAISAKADQTFLWIHIVLALVEESLLTSLKDFRNIIAGIPDKLAETYMRYLSVVPSDHQVIASHLLKLLLASSRPLHLDELNAALTINSSHTTVEDVAEESHTAMAHTVQGILGPLARLYGSKVSLVHQSLKEYLLDKGNTSGSFCATYSVNEQDSALQMACACIRYLCLEDFDFDFFSTNDSSLVGMAGLHGELPTFGLSDDDSQDETHNLHSDLLFRDPAVLNQEVCRMLASTYGFYSYASLHWTEHFALCEDVASDDIRDAALQLLDAENARCRNWLHFYDAHSVDSSTERLIGQHPVVLAAYFGLHSTLKSQLASSNAPQATKNRGLFWSSQRGHERITSTLLAVGADPNSRELDQQTALTVASEHGHHATVVALLTDKRTDINAPGRKGRSALSFACGNGHDRIMKELLARGCDANHTDYSKTTPFIWAVGGGHRTIISALAKQKNRVNINHQDKEGRTAVSWAAGDGMDDVLQHLLKLPGIDVNILDNKGKSPLSWAAGNGCANAIAVLLRNPGIDVMSLDKDNRNAISWACQDGHHDALVRLLDRMKSAADSEDVSGWTPLAWAIQNDAPRTVRALITSGCVDIERRDHGGRTALYWAVEYGHAPVVKVLLEEGANPEARNSWGDTPIAMAQRSERADLQELLSDFLCKGSV</sequence>
<dbReference type="InterPro" id="IPR027417">
    <property type="entry name" value="P-loop_NTPase"/>
</dbReference>
<dbReference type="Proteomes" id="UP000078397">
    <property type="component" value="Unassembled WGS sequence"/>
</dbReference>
<dbReference type="InterPro" id="IPR029058">
    <property type="entry name" value="AB_hydrolase_fold"/>
</dbReference>
<dbReference type="InterPro" id="IPR056884">
    <property type="entry name" value="NPHP3-like_N"/>
</dbReference>
<evidence type="ECO:0000256" key="2">
    <source>
        <dbReference type="ARBA" id="ARBA00023043"/>
    </source>
</evidence>
<name>A0A179FV33_METCM</name>
<keyword evidence="2 3" id="KW-0040">ANK repeat</keyword>
<dbReference type="InterPro" id="IPR007111">
    <property type="entry name" value="NACHT_NTPase"/>
</dbReference>
<evidence type="ECO:0000259" key="5">
    <source>
        <dbReference type="PROSITE" id="PS50837"/>
    </source>
</evidence>
<dbReference type="SUPFAM" id="SSF52540">
    <property type="entry name" value="P-loop containing nucleoside triphosphate hydrolases"/>
    <property type="match status" value="1"/>
</dbReference>
<feature type="compositionally biased region" description="Polar residues" evidence="4">
    <location>
        <begin position="13"/>
        <end position="24"/>
    </location>
</feature>
<feature type="domain" description="NACHT" evidence="5">
    <location>
        <begin position="388"/>
        <end position="536"/>
    </location>
</feature>
<dbReference type="GeneID" id="28848328"/>
<protein>
    <submittedName>
        <fullName evidence="6">Ankyrin repeat-containing protein</fullName>
    </submittedName>
</protein>
<dbReference type="SUPFAM" id="SSF48403">
    <property type="entry name" value="Ankyrin repeat"/>
    <property type="match status" value="1"/>
</dbReference>
<feature type="repeat" description="ANK" evidence="3">
    <location>
        <begin position="1189"/>
        <end position="1221"/>
    </location>
</feature>
<comment type="caution">
    <text evidence="6">The sequence shown here is derived from an EMBL/GenBank/DDBJ whole genome shotgun (WGS) entry which is preliminary data.</text>
</comment>
<dbReference type="PROSITE" id="PS50297">
    <property type="entry name" value="ANK_REP_REGION"/>
    <property type="match status" value="2"/>
</dbReference>
<dbReference type="OrthoDB" id="4960462at2759"/>
<evidence type="ECO:0000256" key="4">
    <source>
        <dbReference type="SAM" id="MobiDB-lite"/>
    </source>
</evidence>
<dbReference type="PROSITE" id="PS50088">
    <property type="entry name" value="ANK_REPEAT"/>
    <property type="match status" value="2"/>
</dbReference>
<keyword evidence="1" id="KW-0677">Repeat</keyword>